<dbReference type="PANTHER" id="PTHR30146">
    <property type="entry name" value="LACI-RELATED TRANSCRIPTIONAL REPRESSOR"/>
    <property type="match status" value="1"/>
</dbReference>
<dbReference type="CDD" id="cd06267">
    <property type="entry name" value="PBP1_LacI_sugar_binding-like"/>
    <property type="match status" value="1"/>
</dbReference>
<dbReference type="Pfam" id="PF13377">
    <property type="entry name" value="Peripla_BP_3"/>
    <property type="match status" value="1"/>
</dbReference>
<sequence length="309" mass="32435">MQERERIAGLVLARPGRLLGMEPFMADVVQGIEEVFAGRGCSLLIEFAADTTAEIEIWRRWVANGYVDGIVMVDLRATDRRLDELQRLGVPAVLLGGPELKAPITNVLVDNAEGARAAVRALADLGHADIARVSGPRDMLHCLARDDAFMATCAERDVRARVIEGDYSEDSGRDATKQLLTGSQVPTAVVFDNDLMAIGGLAAAKELGVAVPEQLSVIAWDDTAVARLATPPLSVVTVDVHGLGTIVGEAILAVIEGAGPTTHHVPQPTIRLANSTAPPAARADRHGSVKGSGEADRGEGVGPGLQGGE</sequence>
<feature type="domain" description="Transcriptional regulator LacI/GalR-like sensor" evidence="5">
    <location>
        <begin position="119"/>
        <end position="271"/>
    </location>
</feature>
<keyword evidence="2" id="KW-0238">DNA-binding</keyword>
<dbReference type="InterPro" id="IPR028082">
    <property type="entry name" value="Peripla_BP_I"/>
</dbReference>
<feature type="compositionally biased region" description="Basic and acidic residues" evidence="4">
    <location>
        <begin position="282"/>
        <end position="299"/>
    </location>
</feature>
<evidence type="ECO:0000256" key="2">
    <source>
        <dbReference type="ARBA" id="ARBA00023125"/>
    </source>
</evidence>
<accession>A0ABP4PKL5</accession>
<name>A0ABP4PKL5_9ACTN</name>
<comment type="caution">
    <text evidence="6">The sequence shown here is derived from an EMBL/GenBank/DDBJ whole genome shotgun (WGS) entry which is preliminary data.</text>
</comment>
<proteinExistence type="predicted"/>
<keyword evidence="3" id="KW-0804">Transcription</keyword>
<dbReference type="SUPFAM" id="SSF53822">
    <property type="entry name" value="Periplasmic binding protein-like I"/>
    <property type="match status" value="1"/>
</dbReference>
<dbReference type="Gene3D" id="3.40.50.2300">
    <property type="match status" value="2"/>
</dbReference>
<dbReference type="EMBL" id="BAAAND010000006">
    <property type="protein sequence ID" value="GAA1584214.1"/>
    <property type="molecule type" value="Genomic_DNA"/>
</dbReference>
<evidence type="ECO:0000256" key="4">
    <source>
        <dbReference type="SAM" id="MobiDB-lite"/>
    </source>
</evidence>
<keyword evidence="1" id="KW-0805">Transcription regulation</keyword>
<evidence type="ECO:0000256" key="1">
    <source>
        <dbReference type="ARBA" id="ARBA00023015"/>
    </source>
</evidence>
<dbReference type="PANTHER" id="PTHR30146:SF155">
    <property type="entry name" value="ALANINE RACEMASE"/>
    <property type="match status" value="1"/>
</dbReference>
<keyword evidence="7" id="KW-1185">Reference proteome</keyword>
<evidence type="ECO:0000313" key="7">
    <source>
        <dbReference type="Proteomes" id="UP001500190"/>
    </source>
</evidence>
<gene>
    <name evidence="6" type="ORF">GCM10009742_31860</name>
</gene>
<dbReference type="Proteomes" id="UP001500190">
    <property type="component" value="Unassembled WGS sequence"/>
</dbReference>
<evidence type="ECO:0000313" key="6">
    <source>
        <dbReference type="EMBL" id="GAA1584214.1"/>
    </source>
</evidence>
<dbReference type="InterPro" id="IPR046335">
    <property type="entry name" value="LacI/GalR-like_sensor"/>
</dbReference>
<feature type="region of interest" description="Disordered" evidence="4">
    <location>
        <begin position="275"/>
        <end position="309"/>
    </location>
</feature>
<protein>
    <submittedName>
        <fullName evidence="6">Substrate-binding domain-containing protein</fullName>
    </submittedName>
</protein>
<evidence type="ECO:0000259" key="5">
    <source>
        <dbReference type="Pfam" id="PF13377"/>
    </source>
</evidence>
<dbReference type="RefSeq" id="WP_344191745.1">
    <property type="nucleotide sequence ID" value="NZ_BAAAND010000006.1"/>
</dbReference>
<feature type="compositionally biased region" description="Gly residues" evidence="4">
    <location>
        <begin position="300"/>
        <end position="309"/>
    </location>
</feature>
<reference evidence="7" key="1">
    <citation type="journal article" date="2019" name="Int. J. Syst. Evol. Microbiol.">
        <title>The Global Catalogue of Microorganisms (GCM) 10K type strain sequencing project: providing services to taxonomists for standard genome sequencing and annotation.</title>
        <authorList>
            <consortium name="The Broad Institute Genomics Platform"/>
            <consortium name="The Broad Institute Genome Sequencing Center for Infectious Disease"/>
            <person name="Wu L."/>
            <person name="Ma J."/>
        </authorList>
    </citation>
    <scope>NUCLEOTIDE SEQUENCE [LARGE SCALE GENOMIC DNA]</scope>
    <source>
        <strain evidence="7">JCM 14304</strain>
    </source>
</reference>
<organism evidence="6 7">
    <name type="scientific">Kribbella karoonensis</name>
    <dbReference type="NCBI Taxonomy" id="324851"/>
    <lineage>
        <taxon>Bacteria</taxon>
        <taxon>Bacillati</taxon>
        <taxon>Actinomycetota</taxon>
        <taxon>Actinomycetes</taxon>
        <taxon>Propionibacteriales</taxon>
        <taxon>Kribbellaceae</taxon>
        <taxon>Kribbella</taxon>
    </lineage>
</organism>
<evidence type="ECO:0000256" key="3">
    <source>
        <dbReference type="ARBA" id="ARBA00023163"/>
    </source>
</evidence>